<keyword evidence="2" id="KW-0812">Transmembrane</keyword>
<feature type="compositionally biased region" description="Basic and acidic residues" evidence="1">
    <location>
        <begin position="403"/>
        <end position="413"/>
    </location>
</feature>
<feature type="domain" description="AMP-activated protein kinase glycogen-binding" evidence="3">
    <location>
        <begin position="16"/>
        <end position="93"/>
    </location>
</feature>
<sequence length="531" mass="60145">MENENITKTDQLITLEHAENYQSVKVLGTFDNCEWEHLPMTLNKTQWEILLKLLIGKEYEFKFFVNDEIWLCSSLYDTKATSEGFENNILKVVSIPKKSEKIENNKETFNSGEYNEEELNTESMPILSPSNELNEGQVSEDESEEFNEDEDINVNQFSFIKTEDELENELETKALNDSDFDNHSNNDLIANLNEESNDQSINDSYNDHDESAPLRDLGDSWVHSMDMSTTLVKEDLEFKNSQQELDKAQFIEDNQNDVKLLESETDLNQTAFENLPQLKSEINETVVDKDEELKISQSNTSQINDNKSDLNSNINSSNTSNLNPENTKETVDKINDANQDVNSETSNYAENCSKTDKNDLEHAQTSPQVINEEISTDPLKDEPINNIHVDSPSTQSSNSAEIKNTETETKSGEIGKNSARSLSNSQNTLEISEPTTSSSTSSTCPKITVTSGSGKTSEAPSPSLQTENLSKKSSLKKRKGNKKDLPCDDNSDENDKKKQLVPKSFIWSLFDFFFLRTLYWALGWVGIKRQK</sequence>
<feature type="compositionally biased region" description="Low complexity" evidence="1">
    <location>
        <begin position="303"/>
        <end position="323"/>
    </location>
</feature>
<keyword evidence="2" id="KW-1133">Transmembrane helix</keyword>
<evidence type="ECO:0000256" key="2">
    <source>
        <dbReference type="SAM" id="Phobius"/>
    </source>
</evidence>
<gene>
    <name evidence="4" type="ORF">CONCODRAFT_78128</name>
</gene>
<reference evidence="4 5" key="1">
    <citation type="journal article" date="2015" name="Genome Biol. Evol.">
        <title>Phylogenomic analyses indicate that early fungi evolved digesting cell walls of algal ancestors of land plants.</title>
        <authorList>
            <person name="Chang Y."/>
            <person name="Wang S."/>
            <person name="Sekimoto S."/>
            <person name="Aerts A.L."/>
            <person name="Choi C."/>
            <person name="Clum A."/>
            <person name="LaButti K.M."/>
            <person name="Lindquist E.A."/>
            <person name="Yee Ngan C."/>
            <person name="Ohm R.A."/>
            <person name="Salamov A.A."/>
            <person name="Grigoriev I.V."/>
            <person name="Spatafora J.W."/>
            <person name="Berbee M.L."/>
        </authorList>
    </citation>
    <scope>NUCLEOTIDE SEQUENCE [LARGE SCALE GENOMIC DNA]</scope>
    <source>
        <strain evidence="4 5">NRRL 28638</strain>
    </source>
</reference>
<feature type="compositionally biased region" description="Polar residues" evidence="1">
    <location>
        <begin position="444"/>
        <end position="468"/>
    </location>
</feature>
<keyword evidence="5" id="KW-1185">Reference proteome</keyword>
<feature type="compositionally biased region" description="Polar residues" evidence="1">
    <location>
        <begin position="418"/>
        <end position="434"/>
    </location>
</feature>
<evidence type="ECO:0000313" key="5">
    <source>
        <dbReference type="Proteomes" id="UP000070444"/>
    </source>
</evidence>
<proteinExistence type="predicted"/>
<feature type="region of interest" description="Disordered" evidence="1">
    <location>
        <begin position="293"/>
        <end position="327"/>
    </location>
</feature>
<dbReference type="Gene3D" id="2.60.40.10">
    <property type="entry name" value="Immunoglobulins"/>
    <property type="match status" value="1"/>
</dbReference>
<accession>A0A137P9Y2</accession>
<evidence type="ECO:0000313" key="4">
    <source>
        <dbReference type="EMBL" id="KXN71816.1"/>
    </source>
</evidence>
<dbReference type="CDD" id="cd02859">
    <property type="entry name" value="E_set_AMPKbeta_like_N"/>
    <property type="match status" value="1"/>
</dbReference>
<dbReference type="Pfam" id="PF16561">
    <property type="entry name" value="AMPK1_CBM"/>
    <property type="match status" value="1"/>
</dbReference>
<organism evidence="4 5">
    <name type="scientific">Conidiobolus coronatus (strain ATCC 28846 / CBS 209.66 / NRRL 28638)</name>
    <name type="common">Delacroixia coronata</name>
    <dbReference type="NCBI Taxonomy" id="796925"/>
    <lineage>
        <taxon>Eukaryota</taxon>
        <taxon>Fungi</taxon>
        <taxon>Fungi incertae sedis</taxon>
        <taxon>Zoopagomycota</taxon>
        <taxon>Entomophthoromycotina</taxon>
        <taxon>Entomophthoromycetes</taxon>
        <taxon>Entomophthorales</taxon>
        <taxon>Ancylistaceae</taxon>
        <taxon>Conidiobolus</taxon>
    </lineage>
</organism>
<feature type="compositionally biased region" description="Polar residues" evidence="1">
    <location>
        <begin position="391"/>
        <end position="402"/>
    </location>
</feature>
<dbReference type="AlphaFoldDB" id="A0A137P9Y2"/>
<dbReference type="SUPFAM" id="SSF81296">
    <property type="entry name" value="E set domains"/>
    <property type="match status" value="1"/>
</dbReference>
<dbReference type="InterPro" id="IPR014756">
    <property type="entry name" value="Ig_E-set"/>
</dbReference>
<keyword evidence="2" id="KW-0472">Membrane</keyword>
<protein>
    <recommendedName>
        <fullName evidence="3">AMP-activated protein kinase glycogen-binding domain-containing protein</fullName>
    </recommendedName>
</protein>
<evidence type="ECO:0000259" key="3">
    <source>
        <dbReference type="Pfam" id="PF16561"/>
    </source>
</evidence>
<dbReference type="InterPro" id="IPR013783">
    <property type="entry name" value="Ig-like_fold"/>
</dbReference>
<dbReference type="EMBL" id="KQ964466">
    <property type="protein sequence ID" value="KXN71816.1"/>
    <property type="molecule type" value="Genomic_DNA"/>
</dbReference>
<feature type="region of interest" description="Disordered" evidence="1">
    <location>
        <begin position="359"/>
        <end position="496"/>
    </location>
</feature>
<evidence type="ECO:0000256" key="1">
    <source>
        <dbReference type="SAM" id="MobiDB-lite"/>
    </source>
</evidence>
<dbReference type="InterPro" id="IPR032640">
    <property type="entry name" value="AMPK1_CBM"/>
</dbReference>
<name>A0A137P9Y2_CONC2</name>
<feature type="transmembrane region" description="Helical" evidence="2">
    <location>
        <begin position="505"/>
        <end position="527"/>
    </location>
</feature>
<dbReference type="Proteomes" id="UP000070444">
    <property type="component" value="Unassembled WGS sequence"/>
</dbReference>